<name>A0A0V8HMI0_9BACI</name>
<proteinExistence type="inferred from homology"/>
<comment type="cofactor">
    <cofactor evidence="2">
        <name>a divalent metal cation</name>
        <dbReference type="ChEBI" id="CHEBI:60240"/>
    </cofactor>
</comment>
<dbReference type="Pfam" id="PF12850">
    <property type="entry name" value="Metallophos_2"/>
    <property type="match status" value="1"/>
</dbReference>
<dbReference type="RefSeq" id="WP_058297530.1">
    <property type="nucleotide sequence ID" value="NZ_FMAU01000001.1"/>
</dbReference>
<dbReference type="GO" id="GO:0046872">
    <property type="term" value="F:metal ion binding"/>
    <property type="evidence" value="ECO:0007669"/>
    <property type="project" value="UniProtKB-KW"/>
</dbReference>
<evidence type="ECO:0000259" key="3">
    <source>
        <dbReference type="Pfam" id="PF12850"/>
    </source>
</evidence>
<dbReference type="EMBL" id="FMAU01000001">
    <property type="protein sequence ID" value="SCB81485.1"/>
    <property type="molecule type" value="Genomic_DNA"/>
</dbReference>
<comment type="similarity">
    <text evidence="1 2">Belongs to the metallophosphoesterase superfamily. YfcE family.</text>
</comment>
<dbReference type="Gene3D" id="3.60.21.10">
    <property type="match status" value="1"/>
</dbReference>
<protein>
    <recommendedName>
        <fullName evidence="2">Phosphoesterase</fullName>
        <ecNumber evidence="2">3.1.4.-</ecNumber>
    </recommendedName>
</protein>
<keyword evidence="2" id="KW-0479">Metal-binding</keyword>
<dbReference type="OrthoDB" id="9800565at2"/>
<keyword evidence="5" id="KW-1185">Reference proteome</keyword>
<dbReference type="InterPro" id="IPR000979">
    <property type="entry name" value="Phosphodiesterase_MJ0936/Vps29"/>
</dbReference>
<dbReference type="NCBIfam" id="TIGR00040">
    <property type="entry name" value="yfcE"/>
    <property type="match status" value="1"/>
</dbReference>
<evidence type="ECO:0000256" key="2">
    <source>
        <dbReference type="RuleBase" id="RU362039"/>
    </source>
</evidence>
<reference evidence="5" key="1">
    <citation type="submission" date="2016-08" db="EMBL/GenBank/DDBJ databases">
        <authorList>
            <person name="Varghese N."/>
            <person name="Submissions Spin"/>
        </authorList>
    </citation>
    <scope>NUCLEOTIDE SEQUENCE [LARGE SCALE GENOMIC DNA]</scope>
    <source>
        <strain evidence="5">SGD-1123</strain>
    </source>
</reference>
<dbReference type="InterPro" id="IPR029052">
    <property type="entry name" value="Metallo-depent_PP-like"/>
</dbReference>
<organism evidence="4 5">
    <name type="scientific">[Bacillus] enclensis</name>
    <dbReference type="NCBI Taxonomy" id="1402860"/>
    <lineage>
        <taxon>Bacteria</taxon>
        <taxon>Bacillati</taxon>
        <taxon>Bacillota</taxon>
        <taxon>Bacilli</taxon>
        <taxon>Bacillales</taxon>
        <taxon>Bacillaceae</taxon>
        <taxon>Rossellomorea</taxon>
    </lineage>
</organism>
<dbReference type="InterPro" id="IPR024654">
    <property type="entry name" value="Calcineurin-like_PHP_lpxH"/>
</dbReference>
<evidence type="ECO:0000313" key="5">
    <source>
        <dbReference type="Proteomes" id="UP000181997"/>
    </source>
</evidence>
<dbReference type="PANTHER" id="PTHR11124">
    <property type="entry name" value="VACUOLAR SORTING PROTEIN VPS29"/>
    <property type="match status" value="1"/>
</dbReference>
<evidence type="ECO:0000256" key="1">
    <source>
        <dbReference type="ARBA" id="ARBA00008950"/>
    </source>
</evidence>
<dbReference type="GO" id="GO:0016787">
    <property type="term" value="F:hydrolase activity"/>
    <property type="evidence" value="ECO:0007669"/>
    <property type="project" value="UniProtKB-UniRule"/>
</dbReference>
<gene>
    <name evidence="4" type="ORF">GA0061094_0690</name>
</gene>
<dbReference type="AlphaFoldDB" id="A0A0V8HMI0"/>
<dbReference type="EC" id="3.1.4.-" evidence="2"/>
<dbReference type="Proteomes" id="UP000181997">
    <property type="component" value="Unassembled WGS sequence"/>
</dbReference>
<accession>A0A0V8HMI0</accession>
<sequence>MKITVLSDTHLPKGRRKLPDNLIKDIQESEFIIHAGDFQSAESYKEIARFGELVGVYGNVDDREIRNILPKRRVCLINGVKIGIVHGDGKGKTTEKRAREAFDNEEVDMIIFGHSHIPYLRYHDGVLLFNPGSPTDKRKMPVFSHGLMEIEHGGSWSIQHKFYS</sequence>
<evidence type="ECO:0000313" key="4">
    <source>
        <dbReference type="EMBL" id="SCB81485.1"/>
    </source>
</evidence>
<dbReference type="SUPFAM" id="SSF56300">
    <property type="entry name" value="Metallo-dependent phosphatases"/>
    <property type="match status" value="1"/>
</dbReference>
<feature type="domain" description="Calcineurin-like phosphoesterase" evidence="3">
    <location>
        <begin position="1"/>
        <end position="152"/>
    </location>
</feature>